<dbReference type="eggNOG" id="ENOG502QR5Z">
    <property type="taxonomic scope" value="Eukaryota"/>
</dbReference>
<evidence type="ECO:0000313" key="2">
    <source>
        <dbReference type="Proteomes" id="UP000008783"/>
    </source>
</evidence>
<dbReference type="EMBL" id="DS178283">
    <property type="protein sequence ID" value="EHS63279.1"/>
    <property type="molecule type" value="Genomic_DNA"/>
</dbReference>
<dbReference type="RefSeq" id="XP_003889852.1">
    <property type="nucleotide sequence ID" value="XM_003889803.1"/>
</dbReference>
<proteinExistence type="predicted"/>
<dbReference type="HOGENOM" id="CLU_012390_4_4_1"/>
<dbReference type="InParanoid" id="H6QRK9"/>
<dbReference type="KEGG" id="pgr:PGTG_21495"/>
<name>H6QRK9_PUCGT</name>
<dbReference type="VEuPathDB" id="FungiDB:PGTG_21495"/>
<dbReference type="STRING" id="418459.H6QRK9"/>
<accession>H6QRK9</accession>
<dbReference type="GeneID" id="13540700"/>
<sequence>MDSTLPTDTDPMTEEVLAKKIIRRQQLTASSNTRRFLLLEAAALILDDNNGIDDLIPSHGGSKPGKKPNKPRNFEASYQRLLEHYFSDSPLYDATLFRRRFRMSKPIFLKITEEVKNYDSYFTQKPDALGKMGLHPLVKVTAALRMLAYGAAGDCNDEYLQLSETTSLQCMDRFCNAIVDIYGSQYLRAPTAEDLEQLLTIGA</sequence>
<keyword evidence="2" id="KW-1185">Reference proteome</keyword>
<evidence type="ECO:0000313" key="1">
    <source>
        <dbReference type="EMBL" id="EHS63279.1"/>
    </source>
</evidence>
<dbReference type="PANTHER" id="PTHR47150">
    <property type="entry name" value="OS12G0169200 PROTEIN"/>
    <property type="match status" value="1"/>
</dbReference>
<protein>
    <submittedName>
        <fullName evidence="1">Uncharacterized protein</fullName>
    </submittedName>
</protein>
<dbReference type="AlphaFoldDB" id="H6QRK9"/>
<dbReference type="OrthoDB" id="2287304at2759"/>
<dbReference type="Proteomes" id="UP000008783">
    <property type="component" value="Unassembled WGS sequence"/>
</dbReference>
<organism evidence="1 2">
    <name type="scientific">Puccinia graminis f. sp. tritici (strain CRL 75-36-700-3 / race SCCL)</name>
    <name type="common">Black stem rust fungus</name>
    <dbReference type="NCBI Taxonomy" id="418459"/>
    <lineage>
        <taxon>Eukaryota</taxon>
        <taxon>Fungi</taxon>
        <taxon>Dikarya</taxon>
        <taxon>Basidiomycota</taxon>
        <taxon>Pucciniomycotina</taxon>
        <taxon>Pucciniomycetes</taxon>
        <taxon>Pucciniales</taxon>
        <taxon>Pucciniaceae</taxon>
        <taxon>Puccinia</taxon>
    </lineage>
</organism>
<reference evidence="2" key="1">
    <citation type="journal article" date="2011" name="Proc. Natl. Acad. Sci. U.S.A.">
        <title>Obligate biotrophy features unraveled by the genomic analysis of rust fungi.</title>
        <authorList>
            <person name="Duplessis S."/>
            <person name="Cuomo C.A."/>
            <person name="Lin Y.-C."/>
            <person name="Aerts A."/>
            <person name="Tisserant E."/>
            <person name="Veneault-Fourrey C."/>
            <person name="Joly D.L."/>
            <person name="Hacquard S."/>
            <person name="Amselem J."/>
            <person name="Cantarel B.L."/>
            <person name="Chiu R."/>
            <person name="Coutinho P.M."/>
            <person name="Feau N."/>
            <person name="Field M."/>
            <person name="Frey P."/>
            <person name="Gelhaye E."/>
            <person name="Goldberg J."/>
            <person name="Grabherr M.G."/>
            <person name="Kodira C.D."/>
            <person name="Kohler A."/>
            <person name="Kuees U."/>
            <person name="Lindquist E.A."/>
            <person name="Lucas S.M."/>
            <person name="Mago R."/>
            <person name="Mauceli E."/>
            <person name="Morin E."/>
            <person name="Murat C."/>
            <person name="Pangilinan J.L."/>
            <person name="Park R."/>
            <person name="Pearson M."/>
            <person name="Quesneville H."/>
            <person name="Rouhier N."/>
            <person name="Sakthikumar S."/>
            <person name="Salamov A.A."/>
            <person name="Schmutz J."/>
            <person name="Selles B."/>
            <person name="Shapiro H."/>
            <person name="Tanguay P."/>
            <person name="Tuskan G.A."/>
            <person name="Henrissat B."/>
            <person name="Van de Peer Y."/>
            <person name="Rouze P."/>
            <person name="Ellis J.G."/>
            <person name="Dodds P.N."/>
            <person name="Schein J.E."/>
            <person name="Zhong S."/>
            <person name="Hamelin R.C."/>
            <person name="Grigoriev I.V."/>
            <person name="Szabo L.J."/>
            <person name="Martin F."/>
        </authorList>
    </citation>
    <scope>NUCLEOTIDE SEQUENCE [LARGE SCALE GENOMIC DNA]</scope>
    <source>
        <strain evidence="2">CRL 75-36-700-3 / race SCCL</strain>
    </source>
</reference>
<dbReference type="PANTHER" id="PTHR47150:SF5">
    <property type="entry name" value="OS07G0546750 PROTEIN"/>
    <property type="match status" value="1"/>
</dbReference>
<gene>
    <name evidence="1" type="ORF">PGTG_21495</name>
</gene>